<dbReference type="RefSeq" id="XP_014680057.1">
    <property type="nucleotide sequence ID" value="XM_014824571.1"/>
</dbReference>
<dbReference type="SUPFAM" id="SSF52540">
    <property type="entry name" value="P-loop containing nucleoside triphosphate hydrolases"/>
    <property type="match status" value="1"/>
</dbReference>
<dbReference type="InterPro" id="IPR027417">
    <property type="entry name" value="P-loop_NTPase"/>
</dbReference>
<evidence type="ECO:0000313" key="8">
    <source>
        <dbReference type="Proteomes" id="UP000695022"/>
    </source>
</evidence>
<evidence type="ECO:0000256" key="6">
    <source>
        <dbReference type="PROSITE-ProRule" id="PRU00782"/>
    </source>
</evidence>
<evidence type="ECO:0000313" key="9">
    <source>
        <dbReference type="RefSeq" id="XP_014680057.1"/>
    </source>
</evidence>
<dbReference type="InterPro" id="IPR036961">
    <property type="entry name" value="Kinesin_motor_dom_sf"/>
</dbReference>
<reference evidence="9" key="1">
    <citation type="submission" date="2025-08" db="UniProtKB">
        <authorList>
            <consortium name="RefSeq"/>
        </authorList>
    </citation>
    <scope>IDENTIFICATION</scope>
</reference>
<keyword evidence="2" id="KW-0067">ATP-binding</keyword>
<protein>
    <submittedName>
        <fullName evidence="9">Unconventional myosin-Id-like</fullName>
    </submittedName>
</protein>
<comment type="similarity">
    <text evidence="6">Belongs to the TRAFAC class myosin-kinesin ATPase superfamily. Myosin family.</text>
</comment>
<dbReference type="Pfam" id="PF00063">
    <property type="entry name" value="Myosin_head"/>
    <property type="match status" value="1"/>
</dbReference>
<evidence type="ECO:0000259" key="7">
    <source>
        <dbReference type="PROSITE" id="PS51456"/>
    </source>
</evidence>
<feature type="non-terminal residue" evidence="9">
    <location>
        <position position="1"/>
    </location>
</feature>
<keyword evidence="8" id="KW-1185">Reference proteome</keyword>
<dbReference type="Proteomes" id="UP000695022">
    <property type="component" value="Unplaced"/>
</dbReference>
<feature type="region of interest" description="Actin-binding" evidence="6">
    <location>
        <begin position="83"/>
        <end position="105"/>
    </location>
</feature>
<dbReference type="PANTHER" id="PTHR13140:SF713">
    <property type="entry name" value="UNCONVENTIONAL MYOSIN ID"/>
    <property type="match status" value="1"/>
</dbReference>
<organism evidence="8 9">
    <name type="scientific">Priapulus caudatus</name>
    <name type="common">Priapulid worm</name>
    <dbReference type="NCBI Taxonomy" id="37621"/>
    <lineage>
        <taxon>Eukaryota</taxon>
        <taxon>Metazoa</taxon>
        <taxon>Ecdysozoa</taxon>
        <taxon>Scalidophora</taxon>
        <taxon>Priapulida</taxon>
        <taxon>Priapulimorpha</taxon>
        <taxon>Priapulimorphida</taxon>
        <taxon>Priapulidae</taxon>
        <taxon>Priapulus</taxon>
    </lineage>
</organism>
<feature type="non-terminal residue" evidence="9">
    <location>
        <position position="148"/>
    </location>
</feature>
<accession>A0ABM1F6I6</accession>
<dbReference type="PANTHER" id="PTHR13140">
    <property type="entry name" value="MYOSIN"/>
    <property type="match status" value="1"/>
</dbReference>
<name>A0ABM1F6I6_PRICU</name>
<evidence type="ECO:0000256" key="3">
    <source>
        <dbReference type="ARBA" id="ARBA00023123"/>
    </source>
</evidence>
<dbReference type="Gene3D" id="1.20.58.530">
    <property type="match status" value="1"/>
</dbReference>
<proteinExistence type="inferred from homology"/>
<dbReference type="PROSITE" id="PS51456">
    <property type="entry name" value="MYOSIN_MOTOR"/>
    <property type="match status" value="1"/>
</dbReference>
<sequence length="148" mass="16862">VEYFNNRIICDLVEQSHKGIIAILDEACLNVGKVTDQVSSYVIVAKRAHDDELLKMMWPEGAQHIGEVTKRPATAATIFKNSMIALVEHLAQKAPYYVRCVKPNEVKSPVVFDDKRVLHQVNYLGLLENVRVRRAGFAYRMQYGRFIA</sequence>
<keyword evidence="5 6" id="KW-0009">Actin-binding</keyword>
<gene>
    <name evidence="9" type="primary">LOC106820011</name>
</gene>
<dbReference type="Gene3D" id="3.40.850.10">
    <property type="entry name" value="Kinesin motor domain"/>
    <property type="match status" value="1"/>
</dbReference>
<evidence type="ECO:0000256" key="4">
    <source>
        <dbReference type="ARBA" id="ARBA00023175"/>
    </source>
</evidence>
<keyword evidence="1" id="KW-0547">Nucleotide-binding</keyword>
<feature type="domain" description="Myosin motor" evidence="7">
    <location>
        <begin position="1"/>
        <end position="148"/>
    </location>
</feature>
<evidence type="ECO:0000256" key="5">
    <source>
        <dbReference type="ARBA" id="ARBA00023203"/>
    </source>
</evidence>
<evidence type="ECO:0000256" key="2">
    <source>
        <dbReference type="ARBA" id="ARBA00022840"/>
    </source>
</evidence>
<comment type="caution">
    <text evidence="6">Lacks conserved residue(s) required for the propagation of feature annotation.</text>
</comment>
<keyword evidence="3 6" id="KW-0518">Myosin</keyword>
<keyword evidence="4" id="KW-0505">Motor protein</keyword>
<dbReference type="InterPro" id="IPR001609">
    <property type="entry name" value="Myosin_head_motor_dom-like"/>
</dbReference>
<dbReference type="GeneID" id="106820011"/>
<evidence type="ECO:0000256" key="1">
    <source>
        <dbReference type="ARBA" id="ARBA00022741"/>
    </source>
</evidence>